<evidence type="ECO:0000313" key="2">
    <source>
        <dbReference type="EMBL" id="CAH9148986.1"/>
    </source>
</evidence>
<evidence type="ECO:0000313" key="1">
    <source>
        <dbReference type="EMBL" id="CAH9118344.1"/>
    </source>
</evidence>
<dbReference type="EMBL" id="CAMAPF010001390">
    <property type="protein sequence ID" value="CAH9148986.1"/>
    <property type="molecule type" value="Genomic_DNA"/>
</dbReference>
<comment type="caution">
    <text evidence="1">The sequence shown here is derived from an EMBL/GenBank/DDBJ whole genome shotgun (WGS) entry which is preliminary data.</text>
</comment>
<reference evidence="1" key="1">
    <citation type="submission" date="2022-07" db="EMBL/GenBank/DDBJ databases">
        <authorList>
            <person name="Macas J."/>
            <person name="Novak P."/>
            <person name="Neumann P."/>
        </authorList>
    </citation>
    <scope>NUCLEOTIDE SEQUENCE</scope>
</reference>
<gene>
    <name evidence="1" type="ORF">CEPIT_LOCUS22225</name>
    <name evidence="2" type="ORF">CEPIT_LOCUS44929</name>
</gene>
<keyword evidence="3" id="KW-1185">Reference proteome</keyword>
<evidence type="ECO:0000313" key="3">
    <source>
        <dbReference type="Proteomes" id="UP001152523"/>
    </source>
</evidence>
<dbReference type="EMBL" id="CAMAPF010000819">
    <property type="protein sequence ID" value="CAH9118344.1"/>
    <property type="molecule type" value="Genomic_DNA"/>
</dbReference>
<accession>A0AAV0E6F6</accession>
<dbReference type="Proteomes" id="UP001152523">
    <property type="component" value="Unassembled WGS sequence"/>
</dbReference>
<proteinExistence type="predicted"/>
<sequence length="159" mass="18811">MNSWGAAAHMTNNDHISFCGNKLLCWDKGRKRGSRHQIPACKRRLSWLRGKEDRASVAEFLKVRTMLQILMEMENLFWKERAKEFWLEEGDINYRFFHNAVKQKRRRSRMTGIKMEDGSWITDRAKLEMIAMDYFSSVFQAKRSEGILLTSQLIKIICC</sequence>
<dbReference type="AlphaFoldDB" id="A0AAV0E6F6"/>
<organism evidence="1 3">
    <name type="scientific">Cuscuta epithymum</name>
    <dbReference type="NCBI Taxonomy" id="186058"/>
    <lineage>
        <taxon>Eukaryota</taxon>
        <taxon>Viridiplantae</taxon>
        <taxon>Streptophyta</taxon>
        <taxon>Embryophyta</taxon>
        <taxon>Tracheophyta</taxon>
        <taxon>Spermatophyta</taxon>
        <taxon>Magnoliopsida</taxon>
        <taxon>eudicotyledons</taxon>
        <taxon>Gunneridae</taxon>
        <taxon>Pentapetalae</taxon>
        <taxon>asterids</taxon>
        <taxon>lamiids</taxon>
        <taxon>Solanales</taxon>
        <taxon>Convolvulaceae</taxon>
        <taxon>Cuscuteae</taxon>
        <taxon>Cuscuta</taxon>
        <taxon>Cuscuta subgen. Cuscuta</taxon>
    </lineage>
</organism>
<protein>
    <submittedName>
        <fullName evidence="1">Uncharacterized protein</fullName>
    </submittedName>
</protein>
<name>A0AAV0E6F6_9ASTE</name>